<reference evidence="4" key="1">
    <citation type="submission" date="2019-02" db="EMBL/GenBank/DDBJ databases">
        <authorList>
            <person name="Gruber-Vodicka R. H."/>
            <person name="Seah K. B. B."/>
        </authorList>
    </citation>
    <scope>NUCLEOTIDE SEQUENCE</scope>
    <source>
        <strain evidence="4">BECK_BY1</strain>
        <strain evidence="3">BECK_BY2</strain>
        <strain evidence="2">BECK_BY3</strain>
    </source>
</reference>
<evidence type="ECO:0000313" key="3">
    <source>
        <dbReference type="EMBL" id="VFK55933.1"/>
    </source>
</evidence>
<accession>A0A451A600</accession>
<feature type="region of interest" description="Disordered" evidence="1">
    <location>
        <begin position="48"/>
        <end position="71"/>
    </location>
</feature>
<dbReference type="EMBL" id="CAADFY010000034">
    <property type="protein sequence ID" value="VFK53946.1"/>
    <property type="molecule type" value="Genomic_DNA"/>
</dbReference>
<evidence type="ECO:0000313" key="4">
    <source>
        <dbReference type="EMBL" id="VFK61467.1"/>
    </source>
</evidence>
<dbReference type="EMBL" id="CAADFV010000035">
    <property type="protein sequence ID" value="VFK55933.1"/>
    <property type="molecule type" value="Genomic_DNA"/>
</dbReference>
<dbReference type="AlphaFoldDB" id="A0A451A600"/>
<dbReference type="EMBL" id="CAADFX010000152">
    <property type="protein sequence ID" value="VFK61467.1"/>
    <property type="molecule type" value="Genomic_DNA"/>
</dbReference>
<evidence type="ECO:0000313" key="2">
    <source>
        <dbReference type="EMBL" id="VFK53946.1"/>
    </source>
</evidence>
<organism evidence="4">
    <name type="scientific">Candidatus Kentrum sp. TUN</name>
    <dbReference type="NCBI Taxonomy" id="2126343"/>
    <lineage>
        <taxon>Bacteria</taxon>
        <taxon>Pseudomonadati</taxon>
        <taxon>Pseudomonadota</taxon>
        <taxon>Gammaproteobacteria</taxon>
        <taxon>Candidatus Kentrum</taxon>
    </lineage>
</organism>
<name>A0A451A600_9GAMM</name>
<evidence type="ECO:0000256" key="1">
    <source>
        <dbReference type="SAM" id="MobiDB-lite"/>
    </source>
</evidence>
<proteinExistence type="predicted"/>
<sequence>MWQDPIVAETRSLRDEYVRQFNYNINEVFKDLMEKQAAHPERIVALSPRKPAGSTVTAQQYAPADARTSCG</sequence>
<protein>
    <submittedName>
        <fullName evidence="4">Uncharacterized protein</fullName>
    </submittedName>
</protein>
<gene>
    <name evidence="4" type="ORF">BECKTUN1418D_GA0071000_11527</name>
    <name evidence="3" type="ORF">BECKTUN1418E_GA0071001_10352</name>
    <name evidence="2" type="ORF">BECKTUN1418F_GA0071002_10343</name>
</gene>